<keyword evidence="11" id="KW-0675">Receptor</keyword>
<dbReference type="InterPro" id="IPR001611">
    <property type="entry name" value="Leu-rich_rpt"/>
</dbReference>
<dbReference type="Pfam" id="PF00069">
    <property type="entry name" value="Pkinase"/>
    <property type="match status" value="1"/>
</dbReference>
<evidence type="ECO:0000313" key="17">
    <source>
        <dbReference type="EMBL" id="KAL3733267.1"/>
    </source>
</evidence>
<evidence type="ECO:0000256" key="1">
    <source>
        <dbReference type="ARBA" id="ARBA00004236"/>
    </source>
</evidence>
<evidence type="ECO:0000256" key="8">
    <source>
        <dbReference type="ARBA" id="ARBA00022840"/>
    </source>
</evidence>
<keyword evidence="9 14" id="KW-1133">Transmembrane helix</keyword>
<evidence type="ECO:0000256" key="12">
    <source>
        <dbReference type="ARBA" id="ARBA00023180"/>
    </source>
</evidence>
<feature type="signal peptide" evidence="15">
    <location>
        <begin position="1"/>
        <end position="31"/>
    </location>
</feature>
<name>A0ABD3K665_EUCGL</name>
<dbReference type="PROSITE" id="PS00109">
    <property type="entry name" value="PROTEIN_KINASE_TYR"/>
    <property type="match status" value="1"/>
</dbReference>
<dbReference type="InterPro" id="IPR017441">
    <property type="entry name" value="Protein_kinase_ATP_BS"/>
</dbReference>
<dbReference type="PANTHER" id="PTHR48053">
    <property type="entry name" value="LEUCINE RICH REPEAT FAMILY PROTEIN, EXPRESSED"/>
    <property type="match status" value="1"/>
</dbReference>
<reference evidence="17 18" key="1">
    <citation type="submission" date="2024-11" db="EMBL/GenBank/DDBJ databases">
        <title>Chromosome-level genome assembly of Eucalyptus globulus Labill. provides insights into its genome evolution.</title>
        <authorList>
            <person name="Li X."/>
        </authorList>
    </citation>
    <scope>NUCLEOTIDE SEQUENCE [LARGE SCALE GENOMIC DNA]</scope>
    <source>
        <strain evidence="17">CL2024</strain>
        <tissue evidence="17">Fresh tender leaves</tissue>
    </source>
</reference>
<feature type="binding site" evidence="13">
    <location>
        <position position="731"/>
    </location>
    <ligand>
        <name>ATP</name>
        <dbReference type="ChEBI" id="CHEBI:30616"/>
    </ligand>
</feature>
<keyword evidence="4 14" id="KW-0812">Transmembrane</keyword>
<accession>A0ABD3K665</accession>
<gene>
    <name evidence="17" type="ORF">ACJRO7_022744</name>
</gene>
<dbReference type="PANTHER" id="PTHR48053:SF139">
    <property type="entry name" value="LRR RECEPTOR-LIKE KINASE FAMILY PROTEIN"/>
    <property type="match status" value="1"/>
</dbReference>
<dbReference type="GO" id="GO:0005524">
    <property type="term" value="F:ATP binding"/>
    <property type="evidence" value="ECO:0007669"/>
    <property type="project" value="UniProtKB-UniRule"/>
</dbReference>
<dbReference type="Pfam" id="PF00560">
    <property type="entry name" value="LRR_1"/>
    <property type="match status" value="5"/>
</dbReference>
<keyword evidence="18" id="KW-1185">Reference proteome</keyword>
<dbReference type="Gene3D" id="3.80.10.10">
    <property type="entry name" value="Ribonuclease Inhibitor"/>
    <property type="match status" value="3"/>
</dbReference>
<evidence type="ECO:0000256" key="15">
    <source>
        <dbReference type="SAM" id="SignalP"/>
    </source>
</evidence>
<evidence type="ECO:0000256" key="7">
    <source>
        <dbReference type="ARBA" id="ARBA00022741"/>
    </source>
</evidence>
<dbReference type="InterPro" id="IPR003591">
    <property type="entry name" value="Leu-rich_rpt_typical-subtyp"/>
</dbReference>
<evidence type="ECO:0000256" key="13">
    <source>
        <dbReference type="PROSITE-ProRule" id="PRU10141"/>
    </source>
</evidence>
<comment type="caution">
    <text evidence="17">The sequence shown here is derived from an EMBL/GenBank/DDBJ whole genome shotgun (WGS) entry which is preliminary data.</text>
</comment>
<dbReference type="SUPFAM" id="SSF56112">
    <property type="entry name" value="Protein kinase-like (PK-like)"/>
    <property type="match status" value="1"/>
</dbReference>
<dbReference type="InterPro" id="IPR051716">
    <property type="entry name" value="Plant_RL_S/T_kinase"/>
</dbReference>
<dbReference type="FunFam" id="3.80.10.10:FF:000400">
    <property type="entry name" value="Nuclear pore complex protein NUP107"/>
    <property type="match status" value="1"/>
</dbReference>
<dbReference type="GO" id="GO:0005886">
    <property type="term" value="C:plasma membrane"/>
    <property type="evidence" value="ECO:0007669"/>
    <property type="project" value="UniProtKB-SubCell"/>
</dbReference>
<dbReference type="FunFam" id="3.80.10.10:FF:000233">
    <property type="entry name" value="Leucine-rich repeat receptor-like protein kinase TDR"/>
    <property type="match status" value="1"/>
</dbReference>
<evidence type="ECO:0000256" key="9">
    <source>
        <dbReference type="ARBA" id="ARBA00022989"/>
    </source>
</evidence>
<dbReference type="InterPro" id="IPR011009">
    <property type="entry name" value="Kinase-like_dom_sf"/>
</dbReference>
<feature type="transmembrane region" description="Helical" evidence="14">
    <location>
        <begin position="640"/>
        <end position="662"/>
    </location>
</feature>
<proteinExistence type="predicted"/>
<dbReference type="Gene3D" id="3.30.200.20">
    <property type="entry name" value="Phosphorylase Kinase, domain 1"/>
    <property type="match status" value="1"/>
</dbReference>
<feature type="domain" description="Protein kinase" evidence="16">
    <location>
        <begin position="645"/>
        <end position="938"/>
    </location>
</feature>
<dbReference type="Gene3D" id="1.10.510.10">
    <property type="entry name" value="Transferase(Phosphotransferase) domain 1"/>
    <property type="match status" value="1"/>
</dbReference>
<dbReference type="InterPro" id="IPR008266">
    <property type="entry name" value="Tyr_kinase_AS"/>
</dbReference>
<evidence type="ECO:0000256" key="4">
    <source>
        <dbReference type="ARBA" id="ARBA00022692"/>
    </source>
</evidence>
<dbReference type="SMART" id="SM00369">
    <property type="entry name" value="LRR_TYP"/>
    <property type="match status" value="8"/>
</dbReference>
<evidence type="ECO:0000259" key="16">
    <source>
        <dbReference type="PROSITE" id="PS50011"/>
    </source>
</evidence>
<feature type="chain" id="PRO_5044778054" description="Protein kinase domain-containing protein" evidence="15">
    <location>
        <begin position="32"/>
        <end position="975"/>
    </location>
</feature>
<dbReference type="Pfam" id="PF13855">
    <property type="entry name" value="LRR_8"/>
    <property type="match status" value="1"/>
</dbReference>
<keyword evidence="7 13" id="KW-0547">Nucleotide-binding</keyword>
<dbReference type="SUPFAM" id="SSF52058">
    <property type="entry name" value="L domain-like"/>
    <property type="match status" value="2"/>
</dbReference>
<comment type="subcellular location">
    <subcellularLocation>
        <location evidence="1">Cell membrane</location>
    </subcellularLocation>
    <subcellularLocation>
        <location evidence="2">Membrane</location>
        <topology evidence="2">Single-pass type I membrane protein</topology>
    </subcellularLocation>
</comment>
<keyword evidence="5 15" id="KW-0732">Signal</keyword>
<evidence type="ECO:0000256" key="6">
    <source>
        <dbReference type="ARBA" id="ARBA00022737"/>
    </source>
</evidence>
<evidence type="ECO:0000256" key="14">
    <source>
        <dbReference type="SAM" id="Phobius"/>
    </source>
</evidence>
<evidence type="ECO:0000256" key="3">
    <source>
        <dbReference type="ARBA" id="ARBA00022614"/>
    </source>
</evidence>
<keyword evidence="10 14" id="KW-0472">Membrane</keyword>
<keyword evidence="12" id="KW-0325">Glycoprotein</keyword>
<evidence type="ECO:0000256" key="2">
    <source>
        <dbReference type="ARBA" id="ARBA00004479"/>
    </source>
</evidence>
<keyword evidence="6" id="KW-0677">Repeat</keyword>
<keyword evidence="3" id="KW-0433">Leucine-rich repeat</keyword>
<keyword evidence="8 13" id="KW-0067">ATP-binding</keyword>
<dbReference type="PROSITE" id="PS00107">
    <property type="entry name" value="PROTEIN_KINASE_ATP"/>
    <property type="match status" value="1"/>
</dbReference>
<dbReference type="FunFam" id="1.10.510.10:FF:000445">
    <property type="entry name" value="MDIS1-interacting receptor like kinase 2"/>
    <property type="match status" value="1"/>
</dbReference>
<dbReference type="InterPro" id="IPR000719">
    <property type="entry name" value="Prot_kinase_dom"/>
</dbReference>
<evidence type="ECO:0000256" key="10">
    <source>
        <dbReference type="ARBA" id="ARBA00023136"/>
    </source>
</evidence>
<organism evidence="17 18">
    <name type="scientific">Eucalyptus globulus</name>
    <name type="common">Tasmanian blue gum</name>
    <dbReference type="NCBI Taxonomy" id="34317"/>
    <lineage>
        <taxon>Eukaryota</taxon>
        <taxon>Viridiplantae</taxon>
        <taxon>Streptophyta</taxon>
        <taxon>Embryophyta</taxon>
        <taxon>Tracheophyta</taxon>
        <taxon>Spermatophyta</taxon>
        <taxon>Magnoliopsida</taxon>
        <taxon>eudicotyledons</taxon>
        <taxon>Gunneridae</taxon>
        <taxon>Pentapetalae</taxon>
        <taxon>rosids</taxon>
        <taxon>malvids</taxon>
        <taxon>Myrtales</taxon>
        <taxon>Myrtaceae</taxon>
        <taxon>Myrtoideae</taxon>
        <taxon>Eucalypteae</taxon>
        <taxon>Eucalyptus</taxon>
    </lineage>
</organism>
<dbReference type="FunFam" id="3.80.10.10:FF:000383">
    <property type="entry name" value="Leucine-rich repeat receptor protein kinase EMS1"/>
    <property type="match status" value="1"/>
</dbReference>
<sequence length="975" mass="107532">MDPLPEFKRVMSLVAALALFTTFTIPLPAQASPIEAQALLKWKSNLGNHSDSSLSSWTPSPRSATSSNSTASPLIRINLTSTYVEGTLDEFPFSSLSHLMYMDLSINILSGHILPQIGLLSNLTYLDLSINRFMGKIPPEISHLTRLTVLHLVSNELNGSIPQEIGQLHLLNEVALYCIMTNLEVLHMDTNLITGPIPSTLGNLTKLTELHLFANKLTGSIPLELGKSNLLSELCLNDNNLICSIPPTLGNLTELALLYLYGNQLLGQIPDEIGNLHAMLDLELSTNQPTGLIPSSLRNLTNLRSLSLFLCQNHLSGSIPESLGDLVNSVVLEMDPNQLNGSLPKNLCRGGLLQNLTVSHNNLTGSIPRSLRNCTSLVRVRLQENQLTGNISKTFGVYPNLDFIDMSFNKFFGEISTNWGSCTRLTNLRIARNNITGSLPPKIGNATRLGEIDLSFNGLLGEVPKEFGKLTSLVNLNLSRNRLSGQISPEIVSLPGLQKLDLSRNRLSMSIPQTIGFSSNLVFLYLSNNQLSQDIPRQLGMLIHLSELDLSHNLLSVKLDLSHNNLFGLIYETFKDMQGLMEVDISYNKLEGPVPNIRAFQNATKESFQGNNGLCGNVEGLEPYDQVVVDRESSPVGGRVFLIAFPLLGLVLIIFFGIFFIFHRMKSHPIVELTPKTIEVFSLSKYDGMILYEDIVEATGAFNEIFCIGRGGYGSVFKAKLRFDDIVTVKKLHQTTDSGHSFLVYEYFDRGSLSTILSNEEEAKELDWDKRVNIVKGVAHALSYMHHDCIPPIVHRDISSKNILLDSEYEGHVSDFGTAKLLKLDTSNWSAVVGTYGYVAPELAYTMKVTKKCDVYSFGILALEVIKGRHPGDSLSSLLALVDMEISVVLKKMLDSRLPTPAPGIEDELLTILKFAVACVSANPQLRPSMEMISHVLSARSTIFNGVKKSQEPTDPVRDATNSSRELDKFVEDVV</sequence>
<dbReference type="EMBL" id="JBJKBG010000006">
    <property type="protein sequence ID" value="KAL3733267.1"/>
    <property type="molecule type" value="Genomic_DNA"/>
</dbReference>
<dbReference type="GO" id="GO:0009791">
    <property type="term" value="P:post-embryonic development"/>
    <property type="evidence" value="ECO:0007669"/>
    <property type="project" value="UniProtKB-ARBA"/>
</dbReference>
<evidence type="ECO:0000256" key="11">
    <source>
        <dbReference type="ARBA" id="ARBA00023170"/>
    </source>
</evidence>
<evidence type="ECO:0000256" key="5">
    <source>
        <dbReference type="ARBA" id="ARBA00022729"/>
    </source>
</evidence>
<dbReference type="PROSITE" id="PS50011">
    <property type="entry name" value="PROTEIN_KINASE_DOM"/>
    <property type="match status" value="1"/>
</dbReference>
<dbReference type="InterPro" id="IPR032675">
    <property type="entry name" value="LRR_dom_sf"/>
</dbReference>
<evidence type="ECO:0000313" key="18">
    <source>
        <dbReference type="Proteomes" id="UP001634007"/>
    </source>
</evidence>
<protein>
    <recommendedName>
        <fullName evidence="16">Protein kinase domain-containing protein</fullName>
    </recommendedName>
</protein>
<dbReference type="Proteomes" id="UP001634007">
    <property type="component" value="Unassembled WGS sequence"/>
</dbReference>
<dbReference type="AlphaFoldDB" id="A0ABD3K665"/>